<dbReference type="InParanoid" id="A0A165RF38"/>
<protein>
    <submittedName>
        <fullName evidence="1">Uncharacterized protein</fullName>
    </submittedName>
</protein>
<proteinExistence type="predicted"/>
<sequence length="61" mass="7261">MNPNGVTRNWVVRQQWLEGEECGVWVAKEKVSYLYICILEHYSDGTNGPPNETFWRFLRKD</sequence>
<dbReference type="OrthoDB" id="2817171at2759"/>
<keyword evidence="2" id="KW-1185">Reference proteome</keyword>
<accession>A0A165RF38</accession>
<organism evidence="1 2">
    <name type="scientific">Neolentinus lepideus HHB14362 ss-1</name>
    <dbReference type="NCBI Taxonomy" id="1314782"/>
    <lineage>
        <taxon>Eukaryota</taxon>
        <taxon>Fungi</taxon>
        <taxon>Dikarya</taxon>
        <taxon>Basidiomycota</taxon>
        <taxon>Agaricomycotina</taxon>
        <taxon>Agaricomycetes</taxon>
        <taxon>Gloeophyllales</taxon>
        <taxon>Gloeophyllaceae</taxon>
        <taxon>Neolentinus</taxon>
    </lineage>
</organism>
<evidence type="ECO:0000313" key="2">
    <source>
        <dbReference type="Proteomes" id="UP000076761"/>
    </source>
</evidence>
<dbReference type="Proteomes" id="UP000076761">
    <property type="component" value="Unassembled WGS sequence"/>
</dbReference>
<dbReference type="EMBL" id="KV425583">
    <property type="protein sequence ID" value="KZT23723.1"/>
    <property type="molecule type" value="Genomic_DNA"/>
</dbReference>
<name>A0A165RF38_9AGAM</name>
<evidence type="ECO:0000313" key="1">
    <source>
        <dbReference type="EMBL" id="KZT23723.1"/>
    </source>
</evidence>
<gene>
    <name evidence="1" type="ORF">NEOLEDRAFT_1179936</name>
</gene>
<reference evidence="1 2" key="1">
    <citation type="journal article" date="2016" name="Mol. Biol. Evol.">
        <title>Comparative Genomics of Early-Diverging Mushroom-Forming Fungi Provides Insights into the Origins of Lignocellulose Decay Capabilities.</title>
        <authorList>
            <person name="Nagy L.G."/>
            <person name="Riley R."/>
            <person name="Tritt A."/>
            <person name="Adam C."/>
            <person name="Daum C."/>
            <person name="Floudas D."/>
            <person name="Sun H."/>
            <person name="Yadav J.S."/>
            <person name="Pangilinan J."/>
            <person name="Larsson K.H."/>
            <person name="Matsuura K."/>
            <person name="Barry K."/>
            <person name="Labutti K."/>
            <person name="Kuo R."/>
            <person name="Ohm R.A."/>
            <person name="Bhattacharya S.S."/>
            <person name="Shirouzu T."/>
            <person name="Yoshinaga Y."/>
            <person name="Martin F.M."/>
            <person name="Grigoriev I.V."/>
            <person name="Hibbett D.S."/>
        </authorList>
    </citation>
    <scope>NUCLEOTIDE SEQUENCE [LARGE SCALE GENOMIC DNA]</scope>
    <source>
        <strain evidence="1 2">HHB14362 ss-1</strain>
    </source>
</reference>
<dbReference type="AlphaFoldDB" id="A0A165RF38"/>